<dbReference type="Pfam" id="PF13480">
    <property type="entry name" value="Acetyltransf_6"/>
    <property type="match status" value="1"/>
</dbReference>
<gene>
    <name evidence="2" type="ORF">MNQ99_13495</name>
</gene>
<evidence type="ECO:0000313" key="3">
    <source>
        <dbReference type="Proteomes" id="UP000829069"/>
    </source>
</evidence>
<feature type="domain" description="BioF2-like acetyltransferase" evidence="1">
    <location>
        <begin position="172"/>
        <end position="316"/>
    </location>
</feature>
<dbReference type="GO" id="GO:0016746">
    <property type="term" value="F:acyltransferase activity"/>
    <property type="evidence" value="ECO:0007669"/>
    <property type="project" value="UniProtKB-KW"/>
</dbReference>
<dbReference type="InterPro" id="IPR038740">
    <property type="entry name" value="BioF2-like_GNAT_dom"/>
</dbReference>
<reference evidence="2 3" key="1">
    <citation type="submission" date="2022-03" db="EMBL/GenBank/DDBJ databases">
        <title>Isotopic signatures of nitrous oxide derived from detoxification processes.</title>
        <authorList>
            <person name="Behrendt U."/>
            <person name="Buchen C."/>
            <person name="Well R."/>
            <person name="Ulrich A."/>
            <person name="Rohe L."/>
            <person name="Kolb S."/>
            <person name="Schloter M."/>
            <person name="Horn M.A."/>
            <person name="Augustin J."/>
        </authorList>
    </citation>
    <scope>NUCLEOTIDE SEQUENCE [LARGE SCALE GENOMIC DNA]</scope>
    <source>
        <strain evidence="2 3">S4-C24</strain>
    </source>
</reference>
<dbReference type="Gene3D" id="3.40.630.30">
    <property type="match status" value="1"/>
</dbReference>
<evidence type="ECO:0000259" key="1">
    <source>
        <dbReference type="Pfam" id="PF13480"/>
    </source>
</evidence>
<dbReference type="GO" id="GO:0016787">
    <property type="term" value="F:hydrolase activity"/>
    <property type="evidence" value="ECO:0007669"/>
    <property type="project" value="UniProtKB-KW"/>
</dbReference>
<dbReference type="InterPro" id="IPR016181">
    <property type="entry name" value="Acyl_CoA_acyltransferase"/>
</dbReference>
<dbReference type="EMBL" id="CP093326">
    <property type="protein sequence ID" value="UNK44961.1"/>
    <property type="molecule type" value="Genomic_DNA"/>
</dbReference>
<dbReference type="EC" id="2.3.1.-" evidence="2"/>
<dbReference type="SUPFAM" id="SSF55729">
    <property type="entry name" value="Acyl-CoA N-acyltransferases (Nat)"/>
    <property type="match status" value="1"/>
</dbReference>
<keyword evidence="3" id="KW-1185">Reference proteome</keyword>
<proteinExistence type="predicted"/>
<keyword evidence="2" id="KW-0012">Acyltransferase</keyword>
<protein>
    <submittedName>
        <fullName evidence="2">GNAT family N-acetyltransferase</fullName>
        <ecNumber evidence="2">2.3.1.-</ecNumber>
    </submittedName>
</protein>
<dbReference type="Proteomes" id="UP000829069">
    <property type="component" value="Chromosome"/>
</dbReference>
<keyword evidence="2" id="KW-0378">Hydrolase</keyword>
<organism evidence="2 3">
    <name type="scientific">Arthrobacter sulfonylureivorans</name>
    <dbReference type="NCBI Taxonomy" id="2486855"/>
    <lineage>
        <taxon>Bacteria</taxon>
        <taxon>Bacillati</taxon>
        <taxon>Actinomycetota</taxon>
        <taxon>Actinomycetes</taxon>
        <taxon>Micrococcales</taxon>
        <taxon>Micrococcaceae</taxon>
        <taxon>Arthrobacter</taxon>
    </lineage>
</organism>
<evidence type="ECO:0000313" key="2">
    <source>
        <dbReference type="EMBL" id="UNK44961.1"/>
    </source>
</evidence>
<sequence>MSGFTVQREDDFDFLSSEYDDLYALSDATPFQHGIWLDRLYNVLAPAREAEKVIVTARRDGGELVLVLPFVRRRLGPIRLVEYADLGVADYAAPVSDGTAGLEADPSMARRIREALGRFDLLRIERVADSPDPLTVLLAGATSARHLYDTHLMTLASSVEEWRGALDAGFVRHLDRKHKRLRPKGEKRLLEITDVTAVEDLMRRMQEFRAARFAERRGIDLVQDPDCFEFYCAVVRDSVKTGAPGTLSVLEVGGEPVAIAFDLIAPDRDLFLLVGYDMQRLRNYSLGLLIVEELAKDAIGRGQQFFDLTVGDESYKADFGARRRPVYEVRVIATLRGRTYVLGRTAYLRTRRLAKKTLEAWARRRAALAAKKNSSPAT</sequence>
<keyword evidence="2" id="KW-0808">Transferase</keyword>
<dbReference type="RefSeq" id="WP_241913282.1">
    <property type="nucleotide sequence ID" value="NZ_CP093326.1"/>
</dbReference>
<accession>A0ABY3W4V3</accession>
<name>A0ABY3W4V3_9MICC</name>